<gene>
    <name evidence="1" type="ORF">SDC9_95002</name>
</gene>
<reference evidence="1" key="1">
    <citation type="submission" date="2019-08" db="EMBL/GenBank/DDBJ databases">
        <authorList>
            <person name="Kucharzyk K."/>
            <person name="Murdoch R.W."/>
            <person name="Higgins S."/>
            <person name="Loffler F."/>
        </authorList>
    </citation>
    <scope>NUCLEOTIDE SEQUENCE</scope>
</reference>
<evidence type="ECO:0000313" key="1">
    <source>
        <dbReference type="EMBL" id="MPM48278.1"/>
    </source>
</evidence>
<proteinExistence type="predicted"/>
<comment type="caution">
    <text evidence="1">The sequence shown here is derived from an EMBL/GenBank/DDBJ whole genome shotgun (WGS) entry which is preliminary data.</text>
</comment>
<accession>A0A645A6D7</accession>
<dbReference type="EMBL" id="VSSQ01012032">
    <property type="protein sequence ID" value="MPM48278.1"/>
    <property type="molecule type" value="Genomic_DNA"/>
</dbReference>
<protein>
    <submittedName>
        <fullName evidence="1">Uncharacterized protein</fullName>
    </submittedName>
</protein>
<organism evidence="1">
    <name type="scientific">bioreactor metagenome</name>
    <dbReference type="NCBI Taxonomy" id="1076179"/>
    <lineage>
        <taxon>unclassified sequences</taxon>
        <taxon>metagenomes</taxon>
        <taxon>ecological metagenomes</taxon>
    </lineage>
</organism>
<name>A0A645A6D7_9ZZZZ</name>
<sequence length="128" mass="14260">MDVDAFDHFDLQPRGVDMVDVFFDLLFAPERAGGLVDEAHEAGAARYLFYVFQRYAVVFLAVPPEGHFHCALPPFFTFSFTLLLFHCRRLGVERLSHGSRPRDHALEVSGDAVGEAGPKEVCAEDAFA</sequence>
<dbReference type="AlphaFoldDB" id="A0A645A6D7"/>